<dbReference type="GO" id="GO:0010181">
    <property type="term" value="F:FMN binding"/>
    <property type="evidence" value="ECO:0007669"/>
    <property type="project" value="InterPro"/>
</dbReference>
<protein>
    <submittedName>
        <fullName evidence="3">Flavin reductase</fullName>
    </submittedName>
</protein>
<reference evidence="3 4" key="1">
    <citation type="submission" date="2019-11" db="EMBL/GenBank/DDBJ databases">
        <title>Metabolism of dissolved organic matter in forest soils.</title>
        <authorList>
            <person name="Cyle K.T."/>
            <person name="Wilhelm R.C."/>
            <person name="Martinez C.E."/>
        </authorList>
    </citation>
    <scope>NUCLEOTIDE SEQUENCE [LARGE SCALE GENOMIC DNA]</scope>
    <source>
        <strain evidence="3 4">5N</strain>
    </source>
</reference>
<evidence type="ECO:0000256" key="1">
    <source>
        <dbReference type="ARBA" id="ARBA00023002"/>
    </source>
</evidence>
<name>A0A972SHH2_9BURK</name>
<dbReference type="RefSeq" id="WP_172165817.1">
    <property type="nucleotide sequence ID" value="NZ_WOEZ01000075.1"/>
</dbReference>
<evidence type="ECO:0000259" key="2">
    <source>
        <dbReference type="SMART" id="SM00903"/>
    </source>
</evidence>
<gene>
    <name evidence="3" type="ORF">GNZ13_15510</name>
</gene>
<organism evidence="3 4">
    <name type="scientific">Paraburkholderia elongata</name>
    <dbReference type="NCBI Taxonomy" id="2675747"/>
    <lineage>
        <taxon>Bacteria</taxon>
        <taxon>Pseudomonadati</taxon>
        <taxon>Pseudomonadota</taxon>
        <taxon>Betaproteobacteria</taxon>
        <taxon>Burkholderiales</taxon>
        <taxon>Burkholderiaceae</taxon>
        <taxon>Paraburkholderia</taxon>
    </lineage>
</organism>
<dbReference type="Proteomes" id="UP000655523">
    <property type="component" value="Unassembled WGS sequence"/>
</dbReference>
<dbReference type="AlphaFoldDB" id="A0A972SHH2"/>
<keyword evidence="1" id="KW-0560">Oxidoreductase</keyword>
<dbReference type="GO" id="GO:0042602">
    <property type="term" value="F:riboflavin reductase (NADPH) activity"/>
    <property type="evidence" value="ECO:0007669"/>
    <property type="project" value="TreeGrafter"/>
</dbReference>
<dbReference type="Gene3D" id="2.30.110.10">
    <property type="entry name" value="Electron Transport, Fmn-binding Protein, Chain A"/>
    <property type="match status" value="1"/>
</dbReference>
<dbReference type="EMBL" id="WOEZ01000075">
    <property type="protein sequence ID" value="NPT55963.1"/>
    <property type="molecule type" value="Genomic_DNA"/>
</dbReference>
<keyword evidence="4" id="KW-1185">Reference proteome</keyword>
<dbReference type="PANTHER" id="PTHR30466">
    <property type="entry name" value="FLAVIN REDUCTASE"/>
    <property type="match status" value="1"/>
</dbReference>
<dbReference type="InterPro" id="IPR012349">
    <property type="entry name" value="Split_barrel_FMN-bd"/>
</dbReference>
<dbReference type="SMART" id="SM00903">
    <property type="entry name" value="Flavin_Reduct"/>
    <property type="match status" value="1"/>
</dbReference>
<dbReference type="InterPro" id="IPR002563">
    <property type="entry name" value="Flavin_Rdtase-like_dom"/>
</dbReference>
<comment type="caution">
    <text evidence="3">The sequence shown here is derived from an EMBL/GenBank/DDBJ whole genome shotgun (WGS) entry which is preliminary data.</text>
</comment>
<dbReference type="SUPFAM" id="SSF50475">
    <property type="entry name" value="FMN-binding split barrel"/>
    <property type="match status" value="1"/>
</dbReference>
<accession>A0A972SHH2</accession>
<feature type="domain" description="Flavin reductase like" evidence="2">
    <location>
        <begin position="14"/>
        <end position="155"/>
    </location>
</feature>
<evidence type="ECO:0000313" key="4">
    <source>
        <dbReference type="Proteomes" id="UP000655523"/>
    </source>
</evidence>
<sequence>MDAKTNARNLRQCFGRFATGVTVVTYQTTEGVRGATLNSFTSVSLDPPLVLVSLSRTTRISAAIDQLPFAINVLRADQMDVAMHFAGRPQSGSAIAWDATSGDDPPSLSEAIAVFRCKPWQRYDGGDHVLQVGEVTSSLTREGAPLLFSDGRFTGIGLPMLDGPMVLSLDNPPLPGWIGAAHRLQQHTEAG</sequence>
<proteinExistence type="predicted"/>
<dbReference type="InterPro" id="IPR050268">
    <property type="entry name" value="NADH-dep_flavin_reductase"/>
</dbReference>
<evidence type="ECO:0000313" key="3">
    <source>
        <dbReference type="EMBL" id="NPT55963.1"/>
    </source>
</evidence>
<dbReference type="Pfam" id="PF01613">
    <property type="entry name" value="Flavin_Reduct"/>
    <property type="match status" value="1"/>
</dbReference>
<dbReference type="PANTHER" id="PTHR30466:SF1">
    <property type="entry name" value="FMN REDUCTASE (NADH) RUTF"/>
    <property type="match status" value="1"/>
</dbReference>